<dbReference type="InterPro" id="IPR006703">
    <property type="entry name" value="G_AIG1"/>
</dbReference>
<evidence type="ECO:0000259" key="2">
    <source>
        <dbReference type="Pfam" id="PF04548"/>
    </source>
</evidence>
<keyword evidence="1" id="KW-0547">Nucleotide-binding</keyword>
<dbReference type="SUPFAM" id="SSF52540">
    <property type="entry name" value="P-loop containing nucleoside triphosphate hydrolases"/>
    <property type="match status" value="1"/>
</dbReference>
<sequence length="620" mass="70936">MANCKTKILLFGRTGSGKSTVANMLIKGNLDSPLLFETSSGIRGKTISFQREENDEYMVVDTVGFGEVERGTVSDVEARNRLYDFFTKINETGYNYFAFVRKWGKIDELDTHLWNFFKKAFEGVEQNFVLLFTQCKRSTLQENLEEVKATFEGCSKFIAVDFPPRSKQKGSNTGRVKQAEKMRARSLEHLQDELKKSMCPSSTPSLHSTMSKGRLLLLGSCASARNMIAKLLVNGTLDHNSISGKEESQQGEASTSSSTCSVVHVYETTPYEELEGRGWQVVNVTAFESLIKALGPNIPTVLLTDLIQAMSHGSYSHIIYIEEIGDVSKAEKLVPTVITRVLKAMREYLVAIIVETNAQSTQMWNRPQDVNGRFKSWKTLLRMQFPNVSNQPDVERENIVVRYKSLRFLEETLGELVLPPFFLINQAPEFSFQEMPISLRSSYFYQLWNLYCKIYAAYDPFSYIEVLDPKKMSDLPFTSEVFYYPHFVKLKSKVIFLELKWELSSPQKILLVVDCSGAHDAIAQNWTWGELQVVDTHHVDKNTCKLSLNTGQWKEDLDYTSETRDTDGRLYMRFRTDVTRSNEDVRNHIFLDNIREDDTVILWLCPPPLESQFSFSWCGA</sequence>
<name>A0ABP0WL39_9BRYO</name>
<dbReference type="Pfam" id="PF04548">
    <property type="entry name" value="AIG1"/>
    <property type="match status" value="1"/>
</dbReference>
<keyword evidence="4" id="KW-1185">Reference proteome</keyword>
<evidence type="ECO:0000256" key="1">
    <source>
        <dbReference type="ARBA" id="ARBA00022741"/>
    </source>
</evidence>
<dbReference type="InterPro" id="IPR027417">
    <property type="entry name" value="P-loop_NTPase"/>
</dbReference>
<gene>
    <name evidence="3" type="ORF">CSSPJE1EN1_LOCUS13053</name>
</gene>
<dbReference type="Gene3D" id="3.40.50.300">
    <property type="entry name" value="P-loop containing nucleotide triphosphate hydrolases"/>
    <property type="match status" value="1"/>
</dbReference>
<organism evidence="3 4">
    <name type="scientific">Sphagnum jensenii</name>
    <dbReference type="NCBI Taxonomy" id="128206"/>
    <lineage>
        <taxon>Eukaryota</taxon>
        <taxon>Viridiplantae</taxon>
        <taxon>Streptophyta</taxon>
        <taxon>Embryophyta</taxon>
        <taxon>Bryophyta</taxon>
        <taxon>Sphagnophytina</taxon>
        <taxon>Sphagnopsida</taxon>
        <taxon>Sphagnales</taxon>
        <taxon>Sphagnaceae</taxon>
        <taxon>Sphagnum</taxon>
    </lineage>
</organism>
<accession>A0ABP0WL39</accession>
<evidence type="ECO:0000313" key="3">
    <source>
        <dbReference type="EMBL" id="CAK9267575.1"/>
    </source>
</evidence>
<dbReference type="EMBL" id="OZ020114">
    <property type="protein sequence ID" value="CAK9267575.1"/>
    <property type="molecule type" value="Genomic_DNA"/>
</dbReference>
<proteinExistence type="predicted"/>
<evidence type="ECO:0000313" key="4">
    <source>
        <dbReference type="Proteomes" id="UP001497444"/>
    </source>
</evidence>
<reference evidence="3" key="1">
    <citation type="submission" date="2024-02" db="EMBL/GenBank/DDBJ databases">
        <authorList>
            <consortium name="ELIXIR-Norway"/>
            <consortium name="Elixir Norway"/>
        </authorList>
    </citation>
    <scope>NUCLEOTIDE SEQUENCE</scope>
</reference>
<dbReference type="Proteomes" id="UP001497444">
    <property type="component" value="Chromosome 19"/>
</dbReference>
<feature type="domain" description="AIG1-type G" evidence="2">
    <location>
        <begin position="7"/>
        <end position="145"/>
    </location>
</feature>
<protein>
    <recommendedName>
        <fullName evidence="2">AIG1-type G domain-containing protein</fullName>
    </recommendedName>
</protein>